<protein>
    <submittedName>
        <fullName evidence="1">Uncharacterized protein</fullName>
    </submittedName>
</protein>
<gene>
    <name evidence="1" type="ORF">BC670_2847</name>
</gene>
<accession>A0A543G6W9</accession>
<reference evidence="1 2" key="1">
    <citation type="submission" date="2019-06" db="EMBL/GenBank/DDBJ databases">
        <title>Genomic Encyclopedia of Archaeal and Bacterial Type Strains, Phase II (KMG-II): from individual species to whole genera.</title>
        <authorList>
            <person name="Goeker M."/>
        </authorList>
    </citation>
    <scope>NUCLEOTIDE SEQUENCE [LARGE SCALE GENOMIC DNA]</scope>
    <source>
        <strain evidence="1 2">DSM 24789</strain>
    </source>
</reference>
<evidence type="ECO:0000313" key="2">
    <source>
        <dbReference type="Proteomes" id="UP000320773"/>
    </source>
</evidence>
<comment type="caution">
    <text evidence="1">The sequence shown here is derived from an EMBL/GenBank/DDBJ whole genome shotgun (WGS) entry which is preliminary data.</text>
</comment>
<dbReference type="AlphaFoldDB" id="A0A543G6W9"/>
<dbReference type="Proteomes" id="UP000320773">
    <property type="component" value="Unassembled WGS sequence"/>
</dbReference>
<evidence type="ECO:0000313" key="1">
    <source>
        <dbReference type="EMBL" id="TQM41835.1"/>
    </source>
</evidence>
<sequence length="30" mass="3668">MVHDNDYKIDKLIHDSNNDFRIFAISRNLY</sequence>
<proteinExistence type="predicted"/>
<dbReference type="EMBL" id="VFPJ01000001">
    <property type="protein sequence ID" value="TQM41835.1"/>
    <property type="molecule type" value="Genomic_DNA"/>
</dbReference>
<organism evidence="1 2">
    <name type="scientific">Flavobacterium branchiophilum</name>
    <dbReference type="NCBI Taxonomy" id="55197"/>
    <lineage>
        <taxon>Bacteria</taxon>
        <taxon>Pseudomonadati</taxon>
        <taxon>Bacteroidota</taxon>
        <taxon>Flavobacteriia</taxon>
        <taxon>Flavobacteriales</taxon>
        <taxon>Flavobacteriaceae</taxon>
        <taxon>Flavobacterium</taxon>
    </lineage>
</organism>
<name>A0A543G6W9_9FLAO</name>